<feature type="coiled-coil region" evidence="1">
    <location>
        <begin position="62"/>
        <end position="89"/>
    </location>
</feature>
<accession>A0A4S4KAD5</accession>
<dbReference type="EMBL" id="SGPJ01000377">
    <property type="protein sequence ID" value="THG94928.1"/>
    <property type="molecule type" value="Genomic_DNA"/>
</dbReference>
<keyword evidence="4" id="KW-1185">Reference proteome</keyword>
<evidence type="ECO:0000256" key="1">
    <source>
        <dbReference type="SAM" id="Coils"/>
    </source>
</evidence>
<reference evidence="3 4" key="1">
    <citation type="submission" date="2019-02" db="EMBL/GenBank/DDBJ databases">
        <title>Genome sequencing of the rare red list fungi Phlebia centrifuga.</title>
        <authorList>
            <person name="Buettner E."/>
            <person name="Kellner H."/>
        </authorList>
    </citation>
    <scope>NUCLEOTIDE SEQUENCE [LARGE SCALE GENOMIC DNA]</scope>
    <source>
        <strain evidence="3 4">DSM 108282</strain>
    </source>
</reference>
<organism evidence="3 4">
    <name type="scientific">Hermanssonia centrifuga</name>
    <dbReference type="NCBI Taxonomy" id="98765"/>
    <lineage>
        <taxon>Eukaryota</taxon>
        <taxon>Fungi</taxon>
        <taxon>Dikarya</taxon>
        <taxon>Basidiomycota</taxon>
        <taxon>Agaricomycotina</taxon>
        <taxon>Agaricomycetes</taxon>
        <taxon>Polyporales</taxon>
        <taxon>Meruliaceae</taxon>
        <taxon>Hermanssonia</taxon>
    </lineage>
</organism>
<proteinExistence type="predicted"/>
<feature type="region of interest" description="Disordered" evidence="2">
    <location>
        <begin position="1"/>
        <end position="27"/>
    </location>
</feature>
<feature type="compositionally biased region" description="Basic residues" evidence="2">
    <location>
        <begin position="173"/>
        <end position="185"/>
    </location>
</feature>
<feature type="compositionally biased region" description="Polar residues" evidence="2">
    <location>
        <begin position="1"/>
        <end position="20"/>
    </location>
</feature>
<feature type="coiled-coil region" evidence="1">
    <location>
        <begin position="132"/>
        <end position="159"/>
    </location>
</feature>
<dbReference type="AlphaFoldDB" id="A0A4S4KAD5"/>
<evidence type="ECO:0000256" key="2">
    <source>
        <dbReference type="SAM" id="MobiDB-lite"/>
    </source>
</evidence>
<dbReference type="Gene3D" id="1.20.5.170">
    <property type="match status" value="1"/>
</dbReference>
<dbReference type="Proteomes" id="UP000309038">
    <property type="component" value="Unassembled WGS sequence"/>
</dbReference>
<dbReference type="Gene3D" id="1.20.5.340">
    <property type="match status" value="1"/>
</dbReference>
<gene>
    <name evidence="3" type="ORF">EW026_g6629</name>
</gene>
<dbReference type="SUPFAM" id="SSF57997">
    <property type="entry name" value="Tropomyosin"/>
    <property type="match status" value="1"/>
</dbReference>
<protein>
    <submittedName>
        <fullName evidence="3">Uncharacterized protein</fullName>
    </submittedName>
</protein>
<sequence>MNATVSQTQTQVEQPATPTFAQGHRPQHSTVFGFHNSMAVQDDIIQLASTTSNNFDRFAEAVDRVNIDIDSLDEKIDNLADNLVATRGDVAETKDRVTVIEGKLTGIENQLVTVDGRLYPIERSIGTIELRLINLEVDVAEIKTDVAELKTDVAEIKTDVSAIMELLKERNSRRSSRASSRHSASRKSSVSPNLKSTFIFHSPPHEAGPSQVNLSVPELLEEGLRRNQDSRKAHDEETKIWGTLARKLSNVVLRKSSRTDDQ</sequence>
<feature type="region of interest" description="Disordered" evidence="2">
    <location>
        <begin position="171"/>
        <end position="211"/>
    </location>
</feature>
<name>A0A4S4KAD5_9APHY</name>
<comment type="caution">
    <text evidence="3">The sequence shown here is derived from an EMBL/GenBank/DDBJ whole genome shotgun (WGS) entry which is preliminary data.</text>
</comment>
<evidence type="ECO:0000313" key="4">
    <source>
        <dbReference type="Proteomes" id="UP000309038"/>
    </source>
</evidence>
<keyword evidence="1" id="KW-0175">Coiled coil</keyword>
<evidence type="ECO:0000313" key="3">
    <source>
        <dbReference type="EMBL" id="THG94928.1"/>
    </source>
</evidence>